<organism evidence="1">
    <name type="scientific">Cacopsylla melanoneura</name>
    <dbReference type="NCBI Taxonomy" id="428564"/>
    <lineage>
        <taxon>Eukaryota</taxon>
        <taxon>Metazoa</taxon>
        <taxon>Ecdysozoa</taxon>
        <taxon>Arthropoda</taxon>
        <taxon>Hexapoda</taxon>
        <taxon>Insecta</taxon>
        <taxon>Pterygota</taxon>
        <taxon>Neoptera</taxon>
        <taxon>Paraneoptera</taxon>
        <taxon>Hemiptera</taxon>
        <taxon>Sternorrhyncha</taxon>
        <taxon>Psylloidea</taxon>
        <taxon>Psyllidae</taxon>
        <taxon>Psyllinae</taxon>
        <taxon>Cacopsylla</taxon>
    </lineage>
</organism>
<accession>A0A8D9BQ59</accession>
<protein>
    <submittedName>
        <fullName evidence="1">Uncharacterized protein</fullName>
    </submittedName>
</protein>
<proteinExistence type="predicted"/>
<dbReference type="AlphaFoldDB" id="A0A8D9BQ59"/>
<dbReference type="EMBL" id="HBUF01648994">
    <property type="protein sequence ID" value="CAG6786607.1"/>
    <property type="molecule type" value="Transcribed_RNA"/>
</dbReference>
<sequence length="113" mass="13363">MSLIDREGGPKAFLVLWETPFRLWSDFIDLSIRILNCQSLHKKSCITSQVDIRRLNMNSCIRSTIYRKKKLSYTQSQKRVSYLVGFILTSVSKHYRLYQTGVLPSRRWPYNTN</sequence>
<reference evidence="1" key="1">
    <citation type="submission" date="2021-05" db="EMBL/GenBank/DDBJ databases">
        <authorList>
            <person name="Alioto T."/>
            <person name="Alioto T."/>
            <person name="Gomez Garrido J."/>
        </authorList>
    </citation>
    <scope>NUCLEOTIDE SEQUENCE</scope>
</reference>
<name>A0A8D9BQ59_9HEMI</name>
<evidence type="ECO:0000313" key="1">
    <source>
        <dbReference type="EMBL" id="CAG6786607.1"/>
    </source>
</evidence>